<evidence type="ECO:0000256" key="4">
    <source>
        <dbReference type="ARBA" id="ARBA00022741"/>
    </source>
</evidence>
<evidence type="ECO:0000256" key="5">
    <source>
        <dbReference type="ARBA" id="ARBA00022777"/>
    </source>
</evidence>
<dbReference type="SUPFAM" id="SSF111331">
    <property type="entry name" value="NAD kinase/diacylglycerol kinase-like"/>
    <property type="match status" value="1"/>
</dbReference>
<dbReference type="GO" id="GO:0004143">
    <property type="term" value="F:ATP-dependent diacylglycerol kinase activity"/>
    <property type="evidence" value="ECO:0007669"/>
    <property type="project" value="TreeGrafter"/>
</dbReference>
<comment type="similarity">
    <text evidence="2">Belongs to the diacylglycerol/lipid kinase family.</text>
</comment>
<evidence type="ECO:0000313" key="11">
    <source>
        <dbReference type="Proteomes" id="UP000582231"/>
    </source>
</evidence>
<organism evidence="10 11">
    <name type="scientific">Nocardioides kongjuensis</name>
    <dbReference type="NCBI Taxonomy" id="349522"/>
    <lineage>
        <taxon>Bacteria</taxon>
        <taxon>Bacillati</taxon>
        <taxon>Actinomycetota</taxon>
        <taxon>Actinomycetes</taxon>
        <taxon>Propionibacteriales</taxon>
        <taxon>Nocardioidaceae</taxon>
        <taxon>Nocardioides</taxon>
    </lineage>
</organism>
<gene>
    <name evidence="10" type="ORF">BJ958_003712</name>
</gene>
<evidence type="ECO:0000313" key="10">
    <source>
        <dbReference type="EMBL" id="NYD32166.1"/>
    </source>
</evidence>
<comment type="cofactor">
    <cofactor evidence="1">
        <name>Mg(2+)</name>
        <dbReference type="ChEBI" id="CHEBI:18420"/>
    </cofactor>
</comment>
<keyword evidence="11" id="KW-1185">Reference proteome</keyword>
<dbReference type="Pfam" id="PF00781">
    <property type="entry name" value="DAGK_cat"/>
    <property type="match status" value="1"/>
</dbReference>
<keyword evidence="5 10" id="KW-0418">Kinase</keyword>
<dbReference type="InterPro" id="IPR050187">
    <property type="entry name" value="Lipid_Phosphate_FormReg"/>
</dbReference>
<evidence type="ECO:0000256" key="6">
    <source>
        <dbReference type="ARBA" id="ARBA00022840"/>
    </source>
</evidence>
<dbReference type="PROSITE" id="PS50146">
    <property type="entry name" value="DAGK"/>
    <property type="match status" value="1"/>
</dbReference>
<evidence type="ECO:0000256" key="8">
    <source>
        <dbReference type="ARBA" id="ARBA00023264"/>
    </source>
</evidence>
<dbReference type="Gene3D" id="3.40.50.10330">
    <property type="entry name" value="Probable inorganic polyphosphate/atp-NAD kinase, domain 1"/>
    <property type="match status" value="1"/>
</dbReference>
<dbReference type="GO" id="GO:0005886">
    <property type="term" value="C:plasma membrane"/>
    <property type="evidence" value="ECO:0007669"/>
    <property type="project" value="TreeGrafter"/>
</dbReference>
<sequence>MTTGRAFAFLVNPASGGGAAPKVVVPLARALREAGAEVEVTYTTSAAETPALVDAAVDRDAVVVSVGGDGMLSSVAGAVAGRGGVLAVIPAGRGNDFARMLAIPTDTAAQAQLLLDAEPRPIDLLRATQPDGSSYVVAGSVYAGVDARAAEIVDRSHWLPSRLQYPYAAVRALATYRPVECTLDVDGVRTTHQAATVVVANSRFYGKGMAIAPTASVDDGLLDVIVIEAAGHLDLIRSLPKVYDGSHVDLAEVTVRTGWRVSISGTHRGGAAVPVGADGESLGALSADPTTPLSVELLPAAVLVLADPAEAGS</sequence>
<dbReference type="EMBL" id="JACCBF010000001">
    <property type="protein sequence ID" value="NYD32166.1"/>
    <property type="molecule type" value="Genomic_DNA"/>
</dbReference>
<dbReference type="Proteomes" id="UP000582231">
    <property type="component" value="Unassembled WGS sequence"/>
</dbReference>
<evidence type="ECO:0000256" key="2">
    <source>
        <dbReference type="ARBA" id="ARBA00005983"/>
    </source>
</evidence>
<dbReference type="PANTHER" id="PTHR12358">
    <property type="entry name" value="SPHINGOSINE KINASE"/>
    <property type="match status" value="1"/>
</dbReference>
<dbReference type="InterPro" id="IPR045540">
    <property type="entry name" value="YegS/DAGK_C"/>
</dbReference>
<keyword evidence="7" id="KW-0444">Lipid biosynthesis</keyword>
<comment type="caution">
    <text evidence="10">The sequence shown here is derived from an EMBL/GenBank/DDBJ whole genome shotgun (WGS) entry which is preliminary data.</text>
</comment>
<reference evidence="10 11" key="1">
    <citation type="submission" date="2020-07" db="EMBL/GenBank/DDBJ databases">
        <title>Sequencing the genomes of 1000 actinobacteria strains.</title>
        <authorList>
            <person name="Klenk H.-P."/>
        </authorList>
    </citation>
    <scope>NUCLEOTIDE SEQUENCE [LARGE SCALE GENOMIC DNA]</scope>
    <source>
        <strain evidence="10 11">DSM 19082</strain>
    </source>
</reference>
<evidence type="ECO:0000256" key="3">
    <source>
        <dbReference type="ARBA" id="ARBA00022679"/>
    </source>
</evidence>
<dbReference type="GO" id="GO:0005524">
    <property type="term" value="F:ATP binding"/>
    <property type="evidence" value="ECO:0007669"/>
    <property type="project" value="UniProtKB-KW"/>
</dbReference>
<evidence type="ECO:0000256" key="7">
    <source>
        <dbReference type="ARBA" id="ARBA00023209"/>
    </source>
</evidence>
<dbReference type="AlphaFoldDB" id="A0A852RSH1"/>
<dbReference type="PANTHER" id="PTHR12358:SF106">
    <property type="entry name" value="LIPID KINASE YEGS"/>
    <property type="match status" value="1"/>
</dbReference>
<dbReference type="Pfam" id="PF19279">
    <property type="entry name" value="YegS_C"/>
    <property type="match status" value="1"/>
</dbReference>
<feature type="domain" description="DAGKc" evidence="9">
    <location>
        <begin position="2"/>
        <end position="131"/>
    </location>
</feature>
<dbReference type="GO" id="GO:0008654">
    <property type="term" value="P:phospholipid biosynthetic process"/>
    <property type="evidence" value="ECO:0007669"/>
    <property type="project" value="UniProtKB-KW"/>
</dbReference>
<name>A0A852RSH1_9ACTN</name>
<evidence type="ECO:0000256" key="1">
    <source>
        <dbReference type="ARBA" id="ARBA00001946"/>
    </source>
</evidence>
<keyword evidence="7" id="KW-0443">Lipid metabolism</keyword>
<keyword evidence="7" id="KW-0594">Phospholipid biosynthesis</keyword>
<keyword evidence="8" id="KW-1208">Phospholipid metabolism</keyword>
<dbReference type="RefSeq" id="WP_179728380.1">
    <property type="nucleotide sequence ID" value="NZ_BAABEF010000001.1"/>
</dbReference>
<dbReference type="InterPro" id="IPR016064">
    <property type="entry name" value="NAD/diacylglycerol_kinase_sf"/>
</dbReference>
<dbReference type="InterPro" id="IPR001206">
    <property type="entry name" value="Diacylglycerol_kinase_cat_dom"/>
</dbReference>
<dbReference type="InterPro" id="IPR017438">
    <property type="entry name" value="ATP-NAD_kinase_N"/>
</dbReference>
<keyword evidence="6" id="KW-0067">ATP-binding</keyword>
<protein>
    <submittedName>
        <fullName evidence="10">YegS/Rv2252/BmrU family lipid kinase</fullName>
    </submittedName>
</protein>
<evidence type="ECO:0000259" key="9">
    <source>
        <dbReference type="PROSITE" id="PS50146"/>
    </source>
</evidence>
<dbReference type="SMART" id="SM00046">
    <property type="entry name" value="DAGKc"/>
    <property type="match status" value="1"/>
</dbReference>
<dbReference type="Gene3D" id="2.60.200.40">
    <property type="match status" value="1"/>
</dbReference>
<keyword evidence="3" id="KW-0808">Transferase</keyword>
<keyword evidence="4" id="KW-0547">Nucleotide-binding</keyword>
<proteinExistence type="inferred from homology"/>
<accession>A0A852RSH1</accession>